<dbReference type="InterPro" id="IPR043502">
    <property type="entry name" value="DNA/RNA_pol_sf"/>
</dbReference>
<dbReference type="OrthoDB" id="1750432at2759"/>
<evidence type="ECO:0000256" key="2">
    <source>
        <dbReference type="ARBA" id="ARBA00022679"/>
    </source>
</evidence>
<reference evidence="10 11" key="1">
    <citation type="journal article" date="2020" name="ISME J.">
        <title>Uncovering the hidden diversity of litter-decomposition mechanisms in mushroom-forming fungi.</title>
        <authorList>
            <person name="Floudas D."/>
            <person name="Bentzer J."/>
            <person name="Ahren D."/>
            <person name="Johansson T."/>
            <person name="Persson P."/>
            <person name="Tunlid A."/>
        </authorList>
    </citation>
    <scope>NUCLEOTIDE SEQUENCE [LARGE SCALE GENOMIC DNA]</scope>
    <source>
        <strain evidence="10 11">CBS 146.42</strain>
    </source>
</reference>
<dbReference type="PANTHER" id="PTHR37984">
    <property type="entry name" value="PROTEIN CBG26694"/>
    <property type="match status" value="1"/>
</dbReference>
<dbReference type="GO" id="GO:0016787">
    <property type="term" value="F:hydrolase activity"/>
    <property type="evidence" value="ECO:0007669"/>
    <property type="project" value="UniProtKB-KW"/>
</dbReference>
<evidence type="ECO:0000259" key="9">
    <source>
        <dbReference type="Pfam" id="PF17917"/>
    </source>
</evidence>
<keyword evidence="7" id="KW-0695">RNA-directed DNA polymerase</keyword>
<sequence>MGDPPPPYTPEDHLFNGHPFVGRFWHKEVPDLQYVDNGWDSEESDSDFSDDESVTRPLVIAVKINGYPTRALLGSGSLGDFMSSNLTQQFVVKKIELATPVNVQMAEIREDRYFDIINLSNYDLILGMPFLFQHQVSVSSDPPAVVVGSVHSKPMMGERVTKLSSQHLSVYEKNIDEVCKMLTNYAQKICGKGDGYTTSPLRKITHEIPLIVPHKPYSWRASNCPDKLLNGKNAYIKSGHWELRPARNAVPILLIPKPGRPDKPPKLWTVIDPRERNQNTRKLSSPLPDIDGMLRRFANVRYQSMIDLSDAYEQIRIRPEHVEWTAINTPSGTMMIIARIFESYLGKDLDNLLDDLLMGASTLQRHVDTCITAKNLSEGNHFWVNPKLHFLEREFNVLGCVVNDDGIKIDPHKVDALARWKTPMNRDLLRGFLSSTGYLADDIDHVRIPMGILHELTGTGVISQGEEWKEGRVAAFFSAKLKPAQQNYPVHEIELLAGYETTLRRRNILYGTHFRWYTDHKGLIHLLKQQNLSGRQARWLEKMGEFSFEVIYVPGTENILSDALSCLYSNDGPGTMRALSEYTYHDIVDVECVPRSLITMPLLVGLEGEAELLALMCSQVRGTYTDNLIPRGERMEGVGTEESDSKDIASCAIHKEDTDKKENKRLTIRIPARTRGGKSSSRLKIRLPATRQRTEDNDINTEENQSCADVTRTINDNNRLTDLETNNDTQADTMPPTRQ</sequence>
<dbReference type="CDD" id="cd00303">
    <property type="entry name" value="retropepsin_like"/>
    <property type="match status" value="1"/>
</dbReference>
<dbReference type="InterPro" id="IPR043128">
    <property type="entry name" value="Rev_trsase/Diguanyl_cyclase"/>
</dbReference>
<evidence type="ECO:0000256" key="7">
    <source>
        <dbReference type="ARBA" id="ARBA00022918"/>
    </source>
</evidence>
<dbReference type="Gene3D" id="3.10.10.10">
    <property type="entry name" value="HIV Type 1 Reverse Transcriptase, subunit A, domain 1"/>
    <property type="match status" value="1"/>
</dbReference>
<keyword evidence="5" id="KW-0255">Endonuclease</keyword>
<keyword evidence="6" id="KW-0378">Hydrolase</keyword>
<evidence type="ECO:0000256" key="4">
    <source>
        <dbReference type="ARBA" id="ARBA00022722"/>
    </source>
</evidence>
<keyword evidence="4" id="KW-0540">Nuclease</keyword>
<evidence type="ECO:0000313" key="11">
    <source>
        <dbReference type="Proteomes" id="UP000559027"/>
    </source>
</evidence>
<dbReference type="GO" id="GO:0004519">
    <property type="term" value="F:endonuclease activity"/>
    <property type="evidence" value="ECO:0007669"/>
    <property type="project" value="UniProtKB-KW"/>
</dbReference>
<evidence type="ECO:0000256" key="6">
    <source>
        <dbReference type="ARBA" id="ARBA00022801"/>
    </source>
</evidence>
<evidence type="ECO:0000256" key="5">
    <source>
        <dbReference type="ARBA" id="ARBA00022759"/>
    </source>
</evidence>
<dbReference type="PANTHER" id="PTHR37984:SF5">
    <property type="entry name" value="PROTEIN NYNRIN-LIKE"/>
    <property type="match status" value="1"/>
</dbReference>
<name>A0A8H5D705_9AGAR</name>
<keyword evidence="11" id="KW-1185">Reference proteome</keyword>
<evidence type="ECO:0000256" key="3">
    <source>
        <dbReference type="ARBA" id="ARBA00022695"/>
    </source>
</evidence>
<dbReference type="CDD" id="cd09274">
    <property type="entry name" value="RNase_HI_RT_Ty3"/>
    <property type="match status" value="1"/>
</dbReference>
<protein>
    <recommendedName>
        <fullName evidence="1">RNA-directed DNA polymerase</fullName>
        <ecNumber evidence="1">2.7.7.49</ecNumber>
    </recommendedName>
</protein>
<evidence type="ECO:0000256" key="8">
    <source>
        <dbReference type="SAM" id="MobiDB-lite"/>
    </source>
</evidence>
<feature type="compositionally biased region" description="Polar residues" evidence="8">
    <location>
        <begin position="702"/>
        <end position="732"/>
    </location>
</feature>
<comment type="caution">
    <text evidence="10">The sequence shown here is derived from an EMBL/GenBank/DDBJ whole genome shotgun (WGS) entry which is preliminary data.</text>
</comment>
<dbReference type="Gene3D" id="3.30.70.270">
    <property type="match status" value="1"/>
</dbReference>
<evidence type="ECO:0000313" key="10">
    <source>
        <dbReference type="EMBL" id="KAF5353903.1"/>
    </source>
</evidence>
<dbReference type="SUPFAM" id="SSF56672">
    <property type="entry name" value="DNA/RNA polymerases"/>
    <property type="match status" value="1"/>
</dbReference>
<dbReference type="InterPro" id="IPR050951">
    <property type="entry name" value="Retrovirus_Pol_polyprotein"/>
</dbReference>
<dbReference type="Pfam" id="PF17917">
    <property type="entry name" value="RT_RNaseH"/>
    <property type="match status" value="1"/>
</dbReference>
<feature type="region of interest" description="Disordered" evidence="8">
    <location>
        <begin position="672"/>
        <end position="739"/>
    </location>
</feature>
<dbReference type="AlphaFoldDB" id="A0A8H5D705"/>
<organism evidence="10 11">
    <name type="scientific">Leucocoprinus leucothites</name>
    <dbReference type="NCBI Taxonomy" id="201217"/>
    <lineage>
        <taxon>Eukaryota</taxon>
        <taxon>Fungi</taxon>
        <taxon>Dikarya</taxon>
        <taxon>Basidiomycota</taxon>
        <taxon>Agaricomycotina</taxon>
        <taxon>Agaricomycetes</taxon>
        <taxon>Agaricomycetidae</taxon>
        <taxon>Agaricales</taxon>
        <taxon>Agaricineae</taxon>
        <taxon>Agaricaceae</taxon>
        <taxon>Leucocoprinus</taxon>
    </lineage>
</organism>
<dbReference type="EC" id="2.7.7.49" evidence="1"/>
<dbReference type="Gene3D" id="2.40.70.10">
    <property type="entry name" value="Acid Proteases"/>
    <property type="match status" value="1"/>
</dbReference>
<keyword evidence="2" id="KW-0808">Transferase</keyword>
<feature type="domain" description="Reverse transcriptase RNase H-like" evidence="9">
    <location>
        <begin position="460"/>
        <end position="546"/>
    </location>
</feature>
<keyword evidence="3" id="KW-0548">Nucleotidyltransferase</keyword>
<dbReference type="InterPro" id="IPR041373">
    <property type="entry name" value="RT_RNaseH"/>
</dbReference>
<dbReference type="GO" id="GO:0003964">
    <property type="term" value="F:RNA-directed DNA polymerase activity"/>
    <property type="evidence" value="ECO:0007669"/>
    <property type="project" value="UniProtKB-KW"/>
</dbReference>
<dbReference type="InterPro" id="IPR021109">
    <property type="entry name" value="Peptidase_aspartic_dom_sf"/>
</dbReference>
<gene>
    <name evidence="10" type="ORF">D9756_007285</name>
</gene>
<evidence type="ECO:0000256" key="1">
    <source>
        <dbReference type="ARBA" id="ARBA00012493"/>
    </source>
</evidence>
<proteinExistence type="predicted"/>
<dbReference type="Proteomes" id="UP000559027">
    <property type="component" value="Unassembled WGS sequence"/>
</dbReference>
<accession>A0A8H5D705</accession>
<dbReference type="EMBL" id="JAACJO010000009">
    <property type="protein sequence ID" value="KAF5353903.1"/>
    <property type="molecule type" value="Genomic_DNA"/>
</dbReference>